<evidence type="ECO:0000313" key="2">
    <source>
        <dbReference type="Proteomes" id="UP000006512"/>
    </source>
</evidence>
<keyword evidence="2" id="KW-1185">Reference proteome</keyword>
<proteinExistence type="predicted"/>
<sequence length="426" mass="45438">MMAELMAWLTGNALGEIPPSAGSPPLVEAVRARARSLGFMLDDGERRNRDLDIYRKDRHRDASRFLHGLVFVSAGFGQRTAGPDFRQGVELDRLHEIWSVMWSPMVEARLIELSADGDTLESAVAAEAARRLRDLREHGRGHSAIAAIELFVAASQAGIGDRAAVILPFIADEVTHDPELAGVAQALRDLVRLWRSAVMIGLDNCEPLAELIGAAWRRVLFLLPNLATCSEDHVSTAVNGLVILREVVELAANELDTLDTGLFDEGIAALLTADLHPALAGAVAAVACLAGRLEPSALAARITGELGGAYAEAKGRVAYLGGLIAVSRELLWTVPELVTAMDEVLAEADGDGFIALLPHLRLTFSRLDPQDIDRLARIVADRRQGAAAQLTRPFAVTESAFAANLELDRAVAAELALAGIGEGAAA</sequence>
<dbReference type="EMBL" id="GL883078">
    <property type="protein sequence ID" value="EGF91004.1"/>
    <property type="molecule type" value="Genomic_DNA"/>
</dbReference>
<reference evidence="2" key="1">
    <citation type="submission" date="2011-03" db="EMBL/GenBank/DDBJ databases">
        <title>Draft genome sequence of Brevundimonas diminuta.</title>
        <authorList>
            <person name="Brown P.J.B."/>
            <person name="Buechlein A."/>
            <person name="Hemmerich C."/>
            <person name="Brun Y.V."/>
        </authorList>
    </citation>
    <scope>NUCLEOTIDE SEQUENCE [LARGE SCALE GENOMIC DNA]</scope>
    <source>
        <strain evidence="2">C19</strain>
    </source>
</reference>
<organism evidence="1 2">
    <name type="scientific">Asticcacaulis biprosthecium C19</name>
    <dbReference type="NCBI Taxonomy" id="715226"/>
    <lineage>
        <taxon>Bacteria</taxon>
        <taxon>Pseudomonadati</taxon>
        <taxon>Pseudomonadota</taxon>
        <taxon>Alphaproteobacteria</taxon>
        <taxon>Caulobacterales</taxon>
        <taxon>Caulobacteraceae</taxon>
        <taxon>Asticcacaulis</taxon>
    </lineage>
</organism>
<evidence type="ECO:0000313" key="1">
    <source>
        <dbReference type="EMBL" id="EGF91004.1"/>
    </source>
</evidence>
<dbReference type="Pfam" id="PF18934">
    <property type="entry name" value="DUF5682"/>
    <property type="match status" value="1"/>
</dbReference>
<gene>
    <name evidence="1" type="ORF">ABI_24170</name>
</gene>
<accession>F4QNU6</accession>
<dbReference type="STRING" id="715226.ABI_24170"/>
<dbReference type="InterPro" id="IPR043737">
    <property type="entry name" value="DUF5682"/>
</dbReference>
<dbReference type="Proteomes" id="UP000006512">
    <property type="component" value="Unassembled WGS sequence"/>
</dbReference>
<dbReference type="AlphaFoldDB" id="F4QNU6"/>
<protein>
    <submittedName>
        <fullName evidence="1">Uncharacterized protein</fullName>
    </submittedName>
</protein>
<dbReference type="HOGENOM" id="CLU_556255_0_0_5"/>
<name>F4QNU6_9CAUL</name>
<dbReference type="eggNOG" id="COG1916">
    <property type="taxonomic scope" value="Bacteria"/>
</dbReference>